<evidence type="ECO:0000256" key="3">
    <source>
        <dbReference type="ARBA" id="ARBA00023140"/>
    </source>
</evidence>
<proteinExistence type="predicted"/>
<reference evidence="5 6" key="1">
    <citation type="journal article" date="2016" name="Mol. Biol. Evol.">
        <title>Comparative Genomics of Early-Diverging Mushroom-Forming Fungi Provides Insights into the Origins of Lignocellulose Decay Capabilities.</title>
        <authorList>
            <person name="Nagy L.G."/>
            <person name="Riley R."/>
            <person name="Tritt A."/>
            <person name="Adam C."/>
            <person name="Daum C."/>
            <person name="Floudas D."/>
            <person name="Sun H."/>
            <person name="Yadav J.S."/>
            <person name="Pangilinan J."/>
            <person name="Larsson K.H."/>
            <person name="Matsuura K."/>
            <person name="Barry K."/>
            <person name="Labutti K."/>
            <person name="Kuo R."/>
            <person name="Ohm R.A."/>
            <person name="Bhattacharya S.S."/>
            <person name="Shirouzu T."/>
            <person name="Yoshinaga Y."/>
            <person name="Martin F.M."/>
            <person name="Grigoriev I.V."/>
            <person name="Hibbett D.S."/>
        </authorList>
    </citation>
    <scope>NUCLEOTIDE SEQUENCE [LARGE SCALE GENOMIC DNA]</scope>
    <source>
        <strain evidence="5 6">TUFC12733</strain>
    </source>
</reference>
<evidence type="ECO:0000256" key="2">
    <source>
        <dbReference type="ARBA" id="ARBA00023136"/>
    </source>
</evidence>
<comment type="subcellular location">
    <subcellularLocation>
        <location evidence="4">Peroxisome membrane</location>
    </subcellularLocation>
</comment>
<keyword evidence="3" id="KW-0576">Peroxisome</keyword>
<dbReference type="PANTHER" id="PTHR12652:SF50">
    <property type="entry name" value="PEROXIN 11"/>
    <property type="match status" value="1"/>
</dbReference>
<keyword evidence="6" id="KW-1185">Reference proteome</keyword>
<name>A0A167G9R9_CALVF</name>
<evidence type="ECO:0000256" key="1">
    <source>
        <dbReference type="ARBA" id="ARBA00022593"/>
    </source>
</evidence>
<keyword evidence="2" id="KW-0472">Membrane</keyword>
<dbReference type="GO" id="GO:0016559">
    <property type="term" value="P:peroxisome fission"/>
    <property type="evidence" value="ECO:0007669"/>
    <property type="project" value="InterPro"/>
</dbReference>
<evidence type="ECO:0000256" key="4">
    <source>
        <dbReference type="ARBA" id="ARBA00046271"/>
    </source>
</evidence>
<evidence type="ECO:0000313" key="6">
    <source>
        <dbReference type="Proteomes" id="UP000076738"/>
    </source>
</evidence>
<dbReference type="Proteomes" id="UP000076738">
    <property type="component" value="Unassembled WGS sequence"/>
</dbReference>
<organism evidence="5 6">
    <name type="scientific">Calocera viscosa (strain TUFC12733)</name>
    <dbReference type="NCBI Taxonomy" id="1330018"/>
    <lineage>
        <taxon>Eukaryota</taxon>
        <taxon>Fungi</taxon>
        <taxon>Dikarya</taxon>
        <taxon>Basidiomycota</taxon>
        <taxon>Agaricomycotina</taxon>
        <taxon>Dacrymycetes</taxon>
        <taxon>Dacrymycetales</taxon>
        <taxon>Dacrymycetaceae</taxon>
        <taxon>Calocera</taxon>
    </lineage>
</organism>
<keyword evidence="1" id="KW-0962">Peroxisome biogenesis</keyword>
<dbReference type="InterPro" id="IPR008733">
    <property type="entry name" value="PEX11"/>
</dbReference>
<dbReference type="AlphaFoldDB" id="A0A167G9R9"/>
<dbReference type="GO" id="GO:0005778">
    <property type="term" value="C:peroxisomal membrane"/>
    <property type="evidence" value="ECO:0007669"/>
    <property type="project" value="UniProtKB-SubCell"/>
</dbReference>
<accession>A0A167G9R9</accession>
<dbReference type="STRING" id="1330018.A0A167G9R9"/>
<evidence type="ECO:0000313" key="5">
    <source>
        <dbReference type="EMBL" id="KZO90332.1"/>
    </source>
</evidence>
<sequence length="256" mass="28409">MSKLILDPASHLLLHPTLNTLLKVLGTTTGRDKLQRGVQYYARLLAYVYAQRGMLDEKKRWDGIKGTFGGARKVLRMFKFLEHLQAAVRLSASARPGDWAQITQIARQIGYAGFLFFDHVSWAAGVRLIGLSKEGAERANRLSQRFWLAGLTLSIVNGFQRFAQIRAERRRLLKPSSSSSGEKPAPVETEKHLRIQALKQEWSAVRTQFVQDALDIWLPAGNLGIVDVGDGVAGLFGTITSVMGFYAVWQKAAGGK</sequence>
<dbReference type="PANTHER" id="PTHR12652">
    <property type="entry name" value="PEROXISOMAL BIOGENESIS FACTOR 11"/>
    <property type="match status" value="1"/>
</dbReference>
<gene>
    <name evidence="5" type="ORF">CALVIDRAFT_547621</name>
</gene>
<protein>
    <submittedName>
        <fullName evidence="5">Peroxisomal biogenesis factor 11</fullName>
    </submittedName>
</protein>
<dbReference type="OrthoDB" id="411017at2759"/>
<dbReference type="Pfam" id="PF05648">
    <property type="entry name" value="PEX11"/>
    <property type="match status" value="1"/>
</dbReference>
<dbReference type="EMBL" id="KV417345">
    <property type="protein sequence ID" value="KZO90332.1"/>
    <property type="molecule type" value="Genomic_DNA"/>
</dbReference>